<reference evidence="1" key="1">
    <citation type="journal article" date="2020" name="mSystems">
        <title>Genome- and Community-Level Interaction Insights into Carbon Utilization and Element Cycling Functions of Hydrothermarchaeota in Hydrothermal Sediment.</title>
        <authorList>
            <person name="Zhou Z."/>
            <person name="Liu Y."/>
            <person name="Xu W."/>
            <person name="Pan J."/>
            <person name="Luo Z.H."/>
            <person name="Li M."/>
        </authorList>
    </citation>
    <scope>NUCLEOTIDE SEQUENCE [LARGE SCALE GENOMIC DNA]</scope>
    <source>
        <strain evidence="1">SpSt-106</strain>
    </source>
</reference>
<accession>A0A7V6CEC8</accession>
<organism evidence="1">
    <name type="scientific">Thermodesulfobacterium geofontis</name>
    <dbReference type="NCBI Taxonomy" id="1295609"/>
    <lineage>
        <taxon>Bacteria</taxon>
        <taxon>Pseudomonadati</taxon>
        <taxon>Thermodesulfobacteriota</taxon>
        <taxon>Thermodesulfobacteria</taxon>
        <taxon>Thermodesulfobacteriales</taxon>
        <taxon>Thermodesulfobacteriaceae</taxon>
        <taxon>Thermodesulfobacterium</taxon>
    </lineage>
</organism>
<evidence type="ECO:0000313" key="1">
    <source>
        <dbReference type="EMBL" id="HHQ16665.1"/>
    </source>
</evidence>
<proteinExistence type="predicted"/>
<gene>
    <name evidence="1" type="ORF">ENM15_07630</name>
</gene>
<name>A0A7V6CEC8_9BACT</name>
<comment type="caution">
    <text evidence="1">The sequence shown here is derived from an EMBL/GenBank/DDBJ whole genome shotgun (WGS) entry which is preliminary data.</text>
</comment>
<protein>
    <submittedName>
        <fullName evidence="1">Uncharacterized protein</fullName>
    </submittedName>
</protein>
<dbReference type="EMBL" id="DRWR01000122">
    <property type="protein sequence ID" value="HHQ16665.1"/>
    <property type="molecule type" value="Genomic_DNA"/>
</dbReference>
<sequence>MEKYGVLYPESGIHFGAGPAHYKLCWPFQKGYYMKDKLFNVVDSDHLLKTFKDEIERNISMLKLIIISSENFMAIKPEVVNQLLTMLFGNINLDKFIVVYFRRQDLWMESSFIQSMKMGLSKKINEIKFHPLADYYSFIFKWGQIFKNSNIIPRIYDRSLFPEGNVILDFLSVLGIDIPEAKEYKIEANPSLSHISTLALRKINEQFSLTTKEKLKVFDYLFKIDQEEGPGHLKTFFTLDERIEFLERFRESNERLFREWFNSENKFVLTPEEIEFYKEQDKIPKDEIERLVEERYQKVVENVIKKLEAKPRVYIPVELSKLVKEGDIVEKVVIGQLYLDLLKGSKLVVGGVVVLKPEVKEEYRLLVEDAEGIKEVQWGLPSPGYANMYPDNPYAKNARFRVEGVVAVEEKPIRLYLENKNGDKILIYEIKMPLKEEG</sequence>
<dbReference type="AlphaFoldDB" id="A0A7V6CEC8"/>